<keyword evidence="1" id="KW-0472">Membrane</keyword>
<accession>A0A2N5C5D3</accession>
<keyword evidence="1" id="KW-0812">Transmembrane</keyword>
<feature type="transmembrane region" description="Helical" evidence="1">
    <location>
        <begin position="64"/>
        <end position="82"/>
    </location>
</feature>
<dbReference type="EMBL" id="PJRP01000017">
    <property type="protein sequence ID" value="PLP97407.1"/>
    <property type="molecule type" value="Genomic_DNA"/>
</dbReference>
<evidence type="ECO:0000313" key="2">
    <source>
        <dbReference type="EMBL" id="PLP97407.1"/>
    </source>
</evidence>
<keyword evidence="1" id="KW-1133">Transmembrane helix</keyword>
<evidence type="ECO:0000256" key="1">
    <source>
        <dbReference type="SAM" id="Phobius"/>
    </source>
</evidence>
<comment type="caution">
    <text evidence="2">The sequence shown here is derived from an EMBL/GenBank/DDBJ whole genome shotgun (WGS) entry which is preliminary data.</text>
</comment>
<proteinExistence type="predicted"/>
<dbReference type="RefSeq" id="WP_101684432.1">
    <property type="nucleotide sequence ID" value="NZ_PJRP01000017.1"/>
</dbReference>
<evidence type="ECO:0000313" key="3">
    <source>
        <dbReference type="Proteomes" id="UP000234341"/>
    </source>
</evidence>
<name>A0A2N5C5D3_9BURK</name>
<organism evidence="2 3">
    <name type="scientific">Cupriavidus pauculus</name>
    <dbReference type="NCBI Taxonomy" id="82633"/>
    <lineage>
        <taxon>Bacteria</taxon>
        <taxon>Pseudomonadati</taxon>
        <taxon>Pseudomonadota</taxon>
        <taxon>Betaproteobacteria</taxon>
        <taxon>Burkholderiales</taxon>
        <taxon>Burkholderiaceae</taxon>
        <taxon>Cupriavidus</taxon>
    </lineage>
</organism>
<protein>
    <submittedName>
        <fullName evidence="2">Uncharacterized protein</fullName>
    </submittedName>
</protein>
<dbReference type="OrthoDB" id="8963677at2"/>
<reference evidence="2 3" key="1">
    <citation type="submission" date="2017-12" db="EMBL/GenBank/DDBJ databases">
        <title>Genome sequence of the active heterotrophic nitrifier-denitrifier, Cupriavidus pauculus UM1.</title>
        <authorList>
            <person name="Putonti C."/>
            <person name="Castignetti D."/>
        </authorList>
    </citation>
    <scope>NUCLEOTIDE SEQUENCE [LARGE SCALE GENOMIC DNA]</scope>
    <source>
        <strain evidence="2 3">UM1</strain>
    </source>
</reference>
<gene>
    <name evidence="2" type="ORF">CYJ10_26515</name>
</gene>
<sequence length="87" mass="9647">MRTLLCLRFKNATSARNAWIRLLPLVRERAYVTGPWFLGQGLRPVESFPGADTTHTTFRQEGSIVGYTAFAMLGLVLGGYYGDHSAP</sequence>
<dbReference type="Proteomes" id="UP000234341">
    <property type="component" value="Unassembled WGS sequence"/>
</dbReference>
<dbReference type="AlphaFoldDB" id="A0A2N5C5D3"/>